<name>A0A2G5K284_9RHOB</name>
<dbReference type="InterPro" id="IPR036873">
    <property type="entry name" value="Rhodanese-like_dom_sf"/>
</dbReference>
<dbReference type="SUPFAM" id="SSF52821">
    <property type="entry name" value="Rhodanese/Cell cycle control phosphatase"/>
    <property type="match status" value="1"/>
</dbReference>
<dbReference type="Pfam" id="PF00581">
    <property type="entry name" value="Rhodanese"/>
    <property type="match status" value="1"/>
</dbReference>
<dbReference type="Gene3D" id="3.40.250.10">
    <property type="entry name" value="Rhodanese-like domain"/>
    <property type="match status" value="1"/>
</dbReference>
<accession>A0A2G5K284</accession>
<dbReference type="GO" id="GO:0016740">
    <property type="term" value="F:transferase activity"/>
    <property type="evidence" value="ECO:0007669"/>
    <property type="project" value="UniProtKB-KW"/>
</dbReference>
<dbReference type="Proteomes" id="UP000231516">
    <property type="component" value="Unassembled WGS sequence"/>
</dbReference>
<dbReference type="RefSeq" id="WP_099594406.1">
    <property type="nucleotide sequence ID" value="NZ_MDGM01000014.1"/>
</dbReference>
<dbReference type="EMBL" id="MDGM01000014">
    <property type="protein sequence ID" value="PIB23123.1"/>
    <property type="molecule type" value="Genomic_DNA"/>
</dbReference>
<dbReference type="InterPro" id="IPR001763">
    <property type="entry name" value="Rhodanese-like_dom"/>
</dbReference>
<keyword evidence="2" id="KW-0808">Transferase</keyword>
<sequence>MANIENVDPAETWNGLQNDDTAVLVDVRTRAEWGFVGIPDLSELNRQPFLIEWKEYPMMNTNEAFASELLEKLDGAAPSKIYFLCRSGARSMAAANLMSEIFATQGQTTQCINVAEGFEGDLDSDGHRGNMNGWKARGLDWRQS</sequence>
<evidence type="ECO:0000313" key="3">
    <source>
        <dbReference type="Proteomes" id="UP000231516"/>
    </source>
</evidence>
<dbReference type="OrthoDB" id="9815890at2"/>
<comment type="caution">
    <text evidence="2">The sequence shown here is derived from an EMBL/GenBank/DDBJ whole genome shotgun (WGS) entry which is preliminary data.</text>
</comment>
<gene>
    <name evidence="2" type="ORF">BFP76_08870</name>
</gene>
<evidence type="ECO:0000313" key="2">
    <source>
        <dbReference type="EMBL" id="PIB23123.1"/>
    </source>
</evidence>
<proteinExistence type="predicted"/>
<feature type="domain" description="Rhodanese" evidence="1">
    <location>
        <begin position="18"/>
        <end position="130"/>
    </location>
</feature>
<dbReference type="AlphaFoldDB" id="A0A2G5K284"/>
<keyword evidence="3" id="KW-1185">Reference proteome</keyword>
<protein>
    <submittedName>
        <fullName evidence="2">Sulfurtransferase</fullName>
    </submittedName>
</protein>
<dbReference type="PROSITE" id="PS50206">
    <property type="entry name" value="RHODANESE_3"/>
    <property type="match status" value="1"/>
</dbReference>
<evidence type="ECO:0000259" key="1">
    <source>
        <dbReference type="PROSITE" id="PS50206"/>
    </source>
</evidence>
<organism evidence="2 3">
    <name type="scientific">Paramylibacter kogurei</name>
    <dbReference type="NCBI Taxonomy" id="1889778"/>
    <lineage>
        <taxon>Bacteria</taxon>
        <taxon>Pseudomonadati</taxon>
        <taxon>Pseudomonadota</taxon>
        <taxon>Alphaproteobacteria</taxon>
        <taxon>Rhodobacterales</taxon>
        <taxon>Paracoccaceae</taxon>
        <taxon>Paramylibacter</taxon>
    </lineage>
</organism>
<reference evidence="2 3" key="1">
    <citation type="submission" date="2016-08" db="EMBL/GenBank/DDBJ databases">
        <title>Draft genome of Amylibacter sp. strain 4G11.</title>
        <authorList>
            <person name="Wong S.-K."/>
            <person name="Hamasaki K."/>
            <person name="Yoshizawa S."/>
        </authorList>
    </citation>
    <scope>NUCLEOTIDE SEQUENCE [LARGE SCALE GENOMIC DNA]</scope>
    <source>
        <strain evidence="2 3">4G11</strain>
    </source>
</reference>